<name>A0A1U7JL26_9HYPH</name>
<dbReference type="EMBL" id="LVVZ01000005">
    <property type="protein sequence ID" value="OKL45450.1"/>
    <property type="molecule type" value="Genomic_DNA"/>
</dbReference>
<accession>A0A1U7JL26</accession>
<evidence type="ECO:0000313" key="2">
    <source>
        <dbReference type="Proteomes" id="UP000185783"/>
    </source>
</evidence>
<gene>
    <name evidence="1" type="ORF">A3843_03775</name>
</gene>
<keyword evidence="2" id="KW-1185">Reference proteome</keyword>
<protein>
    <submittedName>
        <fullName evidence="1">Uncharacterized protein</fullName>
    </submittedName>
</protein>
<comment type="caution">
    <text evidence="1">The sequence shown here is derived from an EMBL/GenBank/DDBJ whole genome shotgun (WGS) entry which is preliminary data.</text>
</comment>
<reference evidence="1 2" key="1">
    <citation type="submission" date="2016-03" db="EMBL/GenBank/DDBJ databases">
        <title>Genome sequence of Nesiotobacter sp. nov., a moderately halophilic alphaproteobacterium isolated from the Yellow Sea, China.</title>
        <authorList>
            <person name="Zhang G."/>
            <person name="Zhang R."/>
        </authorList>
    </citation>
    <scope>NUCLEOTIDE SEQUENCE [LARGE SCALE GENOMIC DNA]</scope>
    <source>
        <strain evidence="1 2">WB1-6</strain>
    </source>
</reference>
<dbReference type="RefSeq" id="WP_028480054.1">
    <property type="nucleotide sequence ID" value="NZ_LVVZ01000005.1"/>
</dbReference>
<organism evidence="1 2">
    <name type="scientific">Pseudovibrio exalbescens</name>
    <dbReference type="NCBI Taxonomy" id="197461"/>
    <lineage>
        <taxon>Bacteria</taxon>
        <taxon>Pseudomonadati</taxon>
        <taxon>Pseudomonadota</taxon>
        <taxon>Alphaproteobacteria</taxon>
        <taxon>Hyphomicrobiales</taxon>
        <taxon>Stappiaceae</taxon>
        <taxon>Pseudovibrio</taxon>
    </lineage>
</organism>
<evidence type="ECO:0000313" key="1">
    <source>
        <dbReference type="EMBL" id="OKL45450.1"/>
    </source>
</evidence>
<dbReference type="AlphaFoldDB" id="A0A1U7JL26"/>
<proteinExistence type="predicted"/>
<sequence>MNKLVKRVTVQFYSIDAGEGFLERFATDYTTNKVNSNTARILTLRAKKHLVKISGEIVLGGVKAYFATVVKERNTWQTKATSDGKISGIQLNQGIIGDPYYFCVVPEKKIVLGFTSGPSGSLKTVAATMLDQFNSDRVNRIKLDLIPKKKEFSALKELPDDSILHFNIKPLYLTDITDDAPKILKDLSSAPYIENSMQLSLQLEIGSSAEQNLSKETALEIISYLSEHESCSLLKVKGMDDRGNKISLDFGSAFVNHKTDIWTRDKFIKEEQAWEVLSEALGSYLEHH</sequence>
<dbReference type="Proteomes" id="UP000185783">
    <property type="component" value="Unassembled WGS sequence"/>
</dbReference>